<accession>A0A9Q4KS82</accession>
<dbReference type="SMART" id="SM00065">
    <property type="entry name" value="GAF"/>
    <property type="match status" value="1"/>
</dbReference>
<feature type="domain" description="Response regulatory" evidence="6">
    <location>
        <begin position="2"/>
        <end position="118"/>
    </location>
</feature>
<dbReference type="SUPFAM" id="SSF52172">
    <property type="entry name" value="CheY-like"/>
    <property type="match status" value="1"/>
</dbReference>
<evidence type="ECO:0000313" key="8">
    <source>
        <dbReference type="Proteomes" id="UP001143747"/>
    </source>
</evidence>
<dbReference type="SMART" id="SM00448">
    <property type="entry name" value="REC"/>
    <property type="match status" value="1"/>
</dbReference>
<proteinExistence type="predicted"/>
<dbReference type="PANTHER" id="PTHR43547:SF2">
    <property type="entry name" value="HYBRID SIGNAL TRANSDUCTION HISTIDINE KINASE C"/>
    <property type="match status" value="1"/>
</dbReference>
<dbReference type="EMBL" id="JAKELO010000002">
    <property type="protein sequence ID" value="MDE4907669.1"/>
    <property type="molecule type" value="Genomic_DNA"/>
</dbReference>
<dbReference type="CDD" id="cd00075">
    <property type="entry name" value="HATPase"/>
    <property type="match status" value="1"/>
</dbReference>
<dbReference type="SUPFAM" id="SSF55874">
    <property type="entry name" value="ATPase domain of HSP90 chaperone/DNA topoisomerase II/histidine kinase"/>
    <property type="match status" value="1"/>
</dbReference>
<dbReference type="Proteomes" id="UP001143747">
    <property type="component" value="Unassembled WGS sequence"/>
</dbReference>
<evidence type="ECO:0000313" key="7">
    <source>
        <dbReference type="EMBL" id="MDE4907669.1"/>
    </source>
</evidence>
<dbReference type="PROSITE" id="PS50109">
    <property type="entry name" value="HIS_KIN"/>
    <property type="match status" value="1"/>
</dbReference>
<dbReference type="PROSITE" id="PS50110">
    <property type="entry name" value="RESPONSE_REGULATORY"/>
    <property type="match status" value="1"/>
</dbReference>
<dbReference type="GO" id="GO:0000155">
    <property type="term" value="F:phosphorelay sensor kinase activity"/>
    <property type="evidence" value="ECO:0007669"/>
    <property type="project" value="TreeGrafter"/>
</dbReference>
<dbReference type="RefSeq" id="WP_274924317.1">
    <property type="nucleotide sequence ID" value="NZ_JAKELO010000002.1"/>
</dbReference>
<dbReference type="InterPro" id="IPR005467">
    <property type="entry name" value="His_kinase_dom"/>
</dbReference>
<dbReference type="InterPro" id="IPR003594">
    <property type="entry name" value="HATPase_dom"/>
</dbReference>
<dbReference type="Pfam" id="PF02518">
    <property type="entry name" value="HATPase_c"/>
    <property type="match status" value="1"/>
</dbReference>
<dbReference type="SMART" id="SM00387">
    <property type="entry name" value="HATPase_c"/>
    <property type="match status" value="1"/>
</dbReference>
<gene>
    <name evidence="7" type="ORF">L0665_03460</name>
</gene>
<evidence type="ECO:0000256" key="4">
    <source>
        <dbReference type="PROSITE-ProRule" id="PRU00169"/>
    </source>
</evidence>
<evidence type="ECO:0000256" key="2">
    <source>
        <dbReference type="ARBA" id="ARBA00022679"/>
    </source>
</evidence>
<organism evidence="7 8">
    <name type="scientific">Methanogenium marinum</name>
    <dbReference type="NCBI Taxonomy" id="348610"/>
    <lineage>
        <taxon>Archaea</taxon>
        <taxon>Methanobacteriati</taxon>
        <taxon>Methanobacteriota</taxon>
        <taxon>Stenosarchaea group</taxon>
        <taxon>Methanomicrobia</taxon>
        <taxon>Methanomicrobiales</taxon>
        <taxon>Methanomicrobiaceae</taxon>
        <taxon>Methanogenium</taxon>
    </lineage>
</organism>
<dbReference type="Pfam" id="PF00072">
    <property type="entry name" value="Response_reg"/>
    <property type="match status" value="1"/>
</dbReference>
<protein>
    <submittedName>
        <fullName evidence="7">Response regulator</fullName>
    </submittedName>
</protein>
<dbReference type="Gene3D" id="3.40.50.2300">
    <property type="match status" value="1"/>
</dbReference>
<evidence type="ECO:0000256" key="1">
    <source>
        <dbReference type="ARBA" id="ARBA00022553"/>
    </source>
</evidence>
<dbReference type="InterPro" id="IPR001789">
    <property type="entry name" value="Sig_transdc_resp-reg_receiver"/>
</dbReference>
<evidence type="ECO:0000256" key="3">
    <source>
        <dbReference type="ARBA" id="ARBA00022777"/>
    </source>
</evidence>
<comment type="caution">
    <text evidence="7">The sequence shown here is derived from an EMBL/GenBank/DDBJ whole genome shotgun (WGS) entry which is preliminary data.</text>
</comment>
<dbReference type="Gene3D" id="3.30.565.10">
    <property type="entry name" value="Histidine kinase-like ATPase, C-terminal domain"/>
    <property type="match status" value="1"/>
</dbReference>
<dbReference type="AlphaFoldDB" id="A0A9Q4KS82"/>
<dbReference type="Pfam" id="PF13185">
    <property type="entry name" value="GAF_2"/>
    <property type="match status" value="1"/>
</dbReference>
<dbReference type="PRINTS" id="PR00344">
    <property type="entry name" value="BCTRLSENSOR"/>
</dbReference>
<dbReference type="InterPro" id="IPR036890">
    <property type="entry name" value="HATPase_C_sf"/>
</dbReference>
<dbReference type="InterPro" id="IPR004358">
    <property type="entry name" value="Sig_transdc_His_kin-like_C"/>
</dbReference>
<dbReference type="InterPro" id="IPR011006">
    <property type="entry name" value="CheY-like_superfamily"/>
</dbReference>
<sequence length="564" mass="62480">MYVLIVEDSHTQAEVLRDMLKRHGYEAVIAKDGKRAFELVRVRKPSLIISDVIMPVMDGYELCTILKKNITFRDIPIILLTALSDSRDVARALQAGADNFITKPYQEEYLIGRVKSMLSAPKRCMLAEKDSKSIPYSYDGKNYHLPADRMKTFDFLLSAYEAAIMQHTELQRAQGKLRISNENLSHLNQIISIGNGSGHPDEILSELLEKTVNLLGYQMGGILSMSEGGHSGEFRYLYGKNPEDKAVIQMFGASDLRNKLVSDAFAIGNSVFISRGSGDPESADFIFRNPEIYNGIILPLICDAELVGGIFLFNGRSHPVSDEEKAFLETARSEISTAVERAFLLKRLEVANNETNLYLDIMAHDINNANTGALGYLEIISDSLDGKEKEYAEKSLSSVNQSIDIITNVSTIRMLHERTTALREVGLDAVIRMEMVRYGNVIFHYSGTEVFVLADDLIGQIFMNLVGNSVKFAAPHPEITITVEQDGSDVRVCVADNGPGIPDDMKPLIFDRFRKEGSKSGKGLGLFIARSLVETYGGSIHADDRVSGSPEEGAAIWFTLKVAE</sequence>
<feature type="domain" description="Histidine kinase" evidence="5">
    <location>
        <begin position="361"/>
        <end position="564"/>
    </location>
</feature>
<dbReference type="InterPro" id="IPR003018">
    <property type="entry name" value="GAF"/>
</dbReference>
<keyword evidence="1 4" id="KW-0597">Phosphoprotein</keyword>
<name>A0A9Q4KS82_9EURY</name>
<keyword evidence="3" id="KW-0418">Kinase</keyword>
<evidence type="ECO:0000259" key="5">
    <source>
        <dbReference type="PROSITE" id="PS50109"/>
    </source>
</evidence>
<reference evidence="7" key="1">
    <citation type="submission" date="2022-01" db="EMBL/GenBank/DDBJ databases">
        <title>Draft genome of Methanogenium marinum DSM 15558.</title>
        <authorList>
            <person name="Chen S.-C."/>
            <person name="You Y.-T."/>
        </authorList>
    </citation>
    <scope>NUCLEOTIDE SEQUENCE</scope>
    <source>
        <strain evidence="7">DSM 15558</strain>
    </source>
</reference>
<dbReference type="Gene3D" id="3.30.450.40">
    <property type="match status" value="1"/>
</dbReference>
<evidence type="ECO:0000259" key="6">
    <source>
        <dbReference type="PROSITE" id="PS50110"/>
    </source>
</evidence>
<feature type="modified residue" description="4-aspartylphosphate" evidence="4">
    <location>
        <position position="51"/>
    </location>
</feature>
<dbReference type="InterPro" id="IPR029016">
    <property type="entry name" value="GAF-like_dom_sf"/>
</dbReference>
<dbReference type="PANTHER" id="PTHR43547">
    <property type="entry name" value="TWO-COMPONENT HISTIDINE KINASE"/>
    <property type="match status" value="1"/>
</dbReference>
<keyword evidence="8" id="KW-1185">Reference proteome</keyword>
<keyword evidence="2" id="KW-0808">Transferase</keyword>
<dbReference type="SUPFAM" id="SSF55781">
    <property type="entry name" value="GAF domain-like"/>
    <property type="match status" value="1"/>
</dbReference>